<feature type="region of interest" description="Disordered" evidence="2">
    <location>
        <begin position="387"/>
        <end position="408"/>
    </location>
</feature>
<dbReference type="PANTHER" id="PTHR33392:SF6">
    <property type="entry name" value="POLYISOPRENYL-TEICHOIC ACID--PEPTIDOGLYCAN TEICHOIC ACID TRANSFERASE TAGU"/>
    <property type="match status" value="1"/>
</dbReference>
<keyword evidence="3" id="KW-1133">Transmembrane helix</keyword>
<dbReference type="InterPro" id="IPR004474">
    <property type="entry name" value="LytR_CpsA_psr"/>
</dbReference>
<dbReference type="Gene3D" id="3.40.630.190">
    <property type="entry name" value="LCP protein"/>
    <property type="match status" value="1"/>
</dbReference>
<evidence type="ECO:0000313" key="6">
    <source>
        <dbReference type="EMBL" id="QCB27862.1"/>
    </source>
</evidence>
<sequence>MNSDNSAHSAPHRHSRDIQPSPTKAAPTQQKGGKPLKALVSVLSVMVLAFSAVGYLAIGRLGGEMASVGNLALGGGSGFKQDAVDGAMDILLVGSDSRTDAQGNPLSREELDSLNAGEAGGEENTDTIMLIRIPNDGSRATAVSIPRDTYVNEGELGNMKINGVFSTHKDMVVEQMTLENEEAVAAGNDAVHTDKEIEQEGTAAGRAALLDQIHSLTGIEVDHYAEIGLLGFVLLTDAVDGVEVCLNNDVNDPMSGADFKAGRQTISGAKALTFVRQRYGLPRGDLDRIVRQQAYMASLVNKMLDTGTLTNPSTLADVSKAVERSVVIDEGWDVMGFATQMAGLAGGNVTFSTIPVTSIDGVGDFGESIVTVDVDEVHAFMDDLARTEEETAAAQPSADDSEGNSAGITPVAEDINLQVLNAGSIAGLAAGVSGWLTGTGYNVENTGNAMPGVYWESQIVAADPTDERVVALAEQMGGLPVTANAELEPDTFIVITADDYAGPTDESSQAQASESAAAQPDPTNQVGTPGADFGTAEVAPEINAGGDGPRCVN</sequence>
<dbReference type="InterPro" id="IPR050922">
    <property type="entry name" value="LytR/CpsA/Psr_CW_biosynth"/>
</dbReference>
<dbReference type="Gene3D" id="3.30.70.2390">
    <property type="match status" value="1"/>
</dbReference>
<feature type="domain" description="Cell envelope-related transcriptional attenuator" evidence="4">
    <location>
        <begin position="124"/>
        <end position="304"/>
    </location>
</feature>
<comment type="similarity">
    <text evidence="1">Belongs to the LytR/CpsA/Psr (LCP) family.</text>
</comment>
<dbReference type="PANTHER" id="PTHR33392">
    <property type="entry name" value="POLYISOPRENYL-TEICHOIC ACID--PEPTIDOGLYCAN TEICHOIC ACID TRANSFERASE TAGU"/>
    <property type="match status" value="1"/>
</dbReference>
<proteinExistence type="inferred from homology"/>
<feature type="transmembrane region" description="Helical" evidence="3">
    <location>
        <begin position="38"/>
        <end position="58"/>
    </location>
</feature>
<feature type="region of interest" description="Disordered" evidence="2">
    <location>
        <begin position="502"/>
        <end position="553"/>
    </location>
</feature>
<feature type="compositionally biased region" description="Polar residues" evidence="2">
    <location>
        <begin position="18"/>
        <end position="31"/>
    </location>
</feature>
<dbReference type="Pfam" id="PF03816">
    <property type="entry name" value="LytR_cpsA_psr"/>
    <property type="match status" value="1"/>
</dbReference>
<name>A0A4P7QE05_9CORY</name>
<dbReference type="Pfam" id="PF13399">
    <property type="entry name" value="LytR_C"/>
    <property type="match status" value="1"/>
</dbReference>
<evidence type="ECO:0000256" key="3">
    <source>
        <dbReference type="SAM" id="Phobius"/>
    </source>
</evidence>
<keyword evidence="7" id="KW-1185">Reference proteome</keyword>
<feature type="domain" description="LytR/CpsA/Psr regulator C-terminal" evidence="5">
    <location>
        <begin position="415"/>
        <end position="500"/>
    </location>
</feature>
<protein>
    <submittedName>
        <fullName evidence="6">Biofilm regulatory protein A</fullName>
    </submittedName>
</protein>
<dbReference type="AlphaFoldDB" id="A0A4P7QE05"/>
<dbReference type="EMBL" id="CP039247">
    <property type="protein sequence ID" value="QCB27862.1"/>
    <property type="molecule type" value="Genomic_DNA"/>
</dbReference>
<feature type="compositionally biased region" description="Low complexity" evidence="2">
    <location>
        <begin position="506"/>
        <end position="519"/>
    </location>
</feature>
<organism evidence="6 7">
    <name type="scientific">Corynebacterium endometrii</name>
    <dbReference type="NCBI Taxonomy" id="2488819"/>
    <lineage>
        <taxon>Bacteria</taxon>
        <taxon>Bacillati</taxon>
        <taxon>Actinomycetota</taxon>
        <taxon>Actinomycetes</taxon>
        <taxon>Mycobacteriales</taxon>
        <taxon>Corynebacteriaceae</taxon>
        <taxon>Corynebacterium</taxon>
    </lineage>
</organism>
<evidence type="ECO:0000256" key="2">
    <source>
        <dbReference type="SAM" id="MobiDB-lite"/>
    </source>
</evidence>
<keyword evidence="3" id="KW-0472">Membrane</keyword>
<evidence type="ECO:0000259" key="5">
    <source>
        <dbReference type="Pfam" id="PF13399"/>
    </source>
</evidence>
<dbReference type="NCBIfam" id="TIGR00350">
    <property type="entry name" value="lytR_cpsA_psr"/>
    <property type="match status" value="1"/>
</dbReference>
<keyword evidence="3" id="KW-0812">Transmembrane</keyword>
<feature type="region of interest" description="Disordered" evidence="2">
    <location>
        <begin position="1"/>
        <end position="32"/>
    </location>
</feature>
<evidence type="ECO:0000256" key="1">
    <source>
        <dbReference type="ARBA" id="ARBA00006068"/>
    </source>
</evidence>
<dbReference type="KEGG" id="cee:CENDO_02820"/>
<dbReference type="InterPro" id="IPR027381">
    <property type="entry name" value="LytR/CpsA/Psr_C"/>
</dbReference>
<evidence type="ECO:0000259" key="4">
    <source>
        <dbReference type="Pfam" id="PF03816"/>
    </source>
</evidence>
<reference evidence="6 7" key="1">
    <citation type="submission" date="2019-04" db="EMBL/GenBank/DDBJ databases">
        <title>Corynebacterium endometrii sp. nov., isolated from the uterus of a cow with endometritis.</title>
        <authorList>
            <person name="Ballas P."/>
            <person name="Ruckert C."/>
            <person name="Wagener K."/>
            <person name="Drillich M."/>
            <person name="Kaempfer P."/>
            <person name="Busse H.-J."/>
            <person name="Ehling-Schulz M."/>
        </authorList>
    </citation>
    <scope>NUCLEOTIDE SEQUENCE [LARGE SCALE GENOMIC DNA]</scope>
    <source>
        <strain evidence="6 7">LMM-1653</strain>
    </source>
</reference>
<evidence type="ECO:0000313" key="7">
    <source>
        <dbReference type="Proteomes" id="UP000296352"/>
    </source>
</evidence>
<gene>
    <name evidence="6" type="primary">brpA</name>
    <name evidence="6" type="ORF">CENDO_02820</name>
</gene>
<accession>A0A4P7QE05</accession>
<dbReference type="Proteomes" id="UP000296352">
    <property type="component" value="Chromosome"/>
</dbReference>